<gene>
    <name evidence="1" type="ORF">PCOR1329_LOCUS11968</name>
</gene>
<proteinExistence type="predicted"/>
<keyword evidence="2" id="KW-1185">Reference proteome</keyword>
<sequence length="187" mass="21087">MERDEKAEECKLGEVHDLLCRASAFAMPHSQWFHASLPMFSAGSCCVSFPRAHVLAAQLPIVPLLTHVDIICSCPQPHRQEGPDAEEKELDTQIEELIAATPPKATLTEEEKKLFFRKPKNPDLSPMLLSTSFASFTIPDKEEGLAEVKYEWYKAAKASSFLKEWVSSKKLTVRVEDLQPGEWFAKQ</sequence>
<organism evidence="1 2">
    <name type="scientific">Prorocentrum cordatum</name>
    <dbReference type="NCBI Taxonomy" id="2364126"/>
    <lineage>
        <taxon>Eukaryota</taxon>
        <taxon>Sar</taxon>
        <taxon>Alveolata</taxon>
        <taxon>Dinophyceae</taxon>
        <taxon>Prorocentrales</taxon>
        <taxon>Prorocentraceae</taxon>
        <taxon>Prorocentrum</taxon>
    </lineage>
</organism>
<feature type="non-terminal residue" evidence="1">
    <location>
        <position position="187"/>
    </location>
</feature>
<reference evidence="1" key="1">
    <citation type="submission" date="2023-10" db="EMBL/GenBank/DDBJ databases">
        <authorList>
            <person name="Chen Y."/>
            <person name="Shah S."/>
            <person name="Dougan E. K."/>
            <person name="Thang M."/>
            <person name="Chan C."/>
        </authorList>
    </citation>
    <scope>NUCLEOTIDE SEQUENCE [LARGE SCALE GENOMIC DNA]</scope>
</reference>
<dbReference type="EMBL" id="CAUYUJ010003467">
    <property type="protein sequence ID" value="CAK0805472.1"/>
    <property type="molecule type" value="Genomic_DNA"/>
</dbReference>
<name>A0ABN9QKR0_9DINO</name>
<accession>A0ABN9QKR0</accession>
<comment type="caution">
    <text evidence="1">The sequence shown here is derived from an EMBL/GenBank/DDBJ whole genome shotgun (WGS) entry which is preliminary data.</text>
</comment>
<protein>
    <submittedName>
        <fullName evidence="1">Uncharacterized protein</fullName>
    </submittedName>
</protein>
<dbReference type="Proteomes" id="UP001189429">
    <property type="component" value="Unassembled WGS sequence"/>
</dbReference>
<evidence type="ECO:0000313" key="2">
    <source>
        <dbReference type="Proteomes" id="UP001189429"/>
    </source>
</evidence>
<evidence type="ECO:0000313" key="1">
    <source>
        <dbReference type="EMBL" id="CAK0805472.1"/>
    </source>
</evidence>